<feature type="compositionally biased region" description="Basic and acidic residues" evidence="6">
    <location>
        <begin position="147"/>
        <end position="158"/>
    </location>
</feature>
<keyword evidence="9" id="KW-1185">Reference proteome</keyword>
<dbReference type="Proteomes" id="UP001519460">
    <property type="component" value="Unassembled WGS sequence"/>
</dbReference>
<evidence type="ECO:0000256" key="4">
    <source>
        <dbReference type="ARBA" id="ARBA00022777"/>
    </source>
</evidence>
<evidence type="ECO:0000256" key="1">
    <source>
        <dbReference type="ARBA" id="ARBA00022527"/>
    </source>
</evidence>
<evidence type="ECO:0000256" key="2">
    <source>
        <dbReference type="ARBA" id="ARBA00022679"/>
    </source>
</evidence>
<dbReference type="AlphaFoldDB" id="A0ABD0LHZ8"/>
<dbReference type="InterPro" id="IPR004166">
    <property type="entry name" value="a-kinase_dom"/>
</dbReference>
<organism evidence="8 9">
    <name type="scientific">Batillaria attramentaria</name>
    <dbReference type="NCBI Taxonomy" id="370345"/>
    <lineage>
        <taxon>Eukaryota</taxon>
        <taxon>Metazoa</taxon>
        <taxon>Spiralia</taxon>
        <taxon>Lophotrochozoa</taxon>
        <taxon>Mollusca</taxon>
        <taxon>Gastropoda</taxon>
        <taxon>Caenogastropoda</taxon>
        <taxon>Sorbeoconcha</taxon>
        <taxon>Cerithioidea</taxon>
        <taxon>Batillariidae</taxon>
        <taxon>Batillaria</taxon>
    </lineage>
</organism>
<protein>
    <recommendedName>
        <fullName evidence="7">Alpha-type protein kinase domain-containing protein</fullName>
    </recommendedName>
</protein>
<keyword evidence="3" id="KW-0547">Nucleotide-binding</keyword>
<dbReference type="EMBL" id="JACVVK020000048">
    <property type="protein sequence ID" value="KAK7498793.1"/>
    <property type="molecule type" value="Genomic_DNA"/>
</dbReference>
<proteinExistence type="predicted"/>
<feature type="region of interest" description="Disordered" evidence="6">
    <location>
        <begin position="147"/>
        <end position="167"/>
    </location>
</feature>
<keyword evidence="2" id="KW-0808">Transferase</keyword>
<keyword evidence="1" id="KW-0723">Serine/threonine-protein kinase</keyword>
<evidence type="ECO:0000259" key="7">
    <source>
        <dbReference type="PROSITE" id="PS51158"/>
    </source>
</evidence>
<keyword evidence="4" id="KW-0418">Kinase</keyword>
<dbReference type="GO" id="GO:0005524">
    <property type="term" value="F:ATP binding"/>
    <property type="evidence" value="ECO:0007669"/>
    <property type="project" value="UniProtKB-KW"/>
</dbReference>
<gene>
    <name evidence="8" type="ORF">BaRGS_00009885</name>
</gene>
<evidence type="ECO:0000256" key="3">
    <source>
        <dbReference type="ARBA" id="ARBA00022741"/>
    </source>
</evidence>
<dbReference type="InterPro" id="IPR051852">
    <property type="entry name" value="Alpha-type_PK"/>
</dbReference>
<evidence type="ECO:0000313" key="8">
    <source>
        <dbReference type="EMBL" id="KAK7498793.1"/>
    </source>
</evidence>
<dbReference type="GO" id="GO:0004674">
    <property type="term" value="F:protein serine/threonine kinase activity"/>
    <property type="evidence" value="ECO:0007669"/>
    <property type="project" value="UniProtKB-KW"/>
</dbReference>
<accession>A0ABD0LHZ8</accession>
<feature type="domain" description="Alpha-type protein kinase" evidence="7">
    <location>
        <begin position="1"/>
        <end position="263"/>
    </location>
</feature>
<dbReference type="SUPFAM" id="SSF56112">
    <property type="entry name" value="Protein kinase-like (PK-like)"/>
    <property type="match status" value="1"/>
</dbReference>
<dbReference type="Pfam" id="PF02816">
    <property type="entry name" value="Alpha_kinase"/>
    <property type="match status" value="1"/>
</dbReference>
<feature type="region of interest" description="Disordered" evidence="6">
    <location>
        <begin position="268"/>
        <end position="288"/>
    </location>
</feature>
<dbReference type="InterPro" id="IPR011009">
    <property type="entry name" value="Kinase-like_dom_sf"/>
</dbReference>
<dbReference type="PANTHER" id="PTHR45992">
    <property type="entry name" value="EUKARYOTIC ELONGATION FACTOR 2 KINASE-RELATED"/>
    <property type="match status" value="1"/>
</dbReference>
<evidence type="ECO:0000256" key="6">
    <source>
        <dbReference type="SAM" id="MobiDB-lite"/>
    </source>
</evidence>
<evidence type="ECO:0000256" key="5">
    <source>
        <dbReference type="ARBA" id="ARBA00022840"/>
    </source>
</evidence>
<name>A0ABD0LHZ8_9CAEN</name>
<dbReference type="Gene3D" id="3.20.200.10">
    <property type="entry name" value="MHCK/EF2 kinase"/>
    <property type="match status" value="1"/>
</dbReference>
<reference evidence="8 9" key="1">
    <citation type="journal article" date="2023" name="Sci. Data">
        <title>Genome assembly of the Korean intertidal mud-creeper Batillaria attramentaria.</title>
        <authorList>
            <person name="Patra A.K."/>
            <person name="Ho P.T."/>
            <person name="Jun S."/>
            <person name="Lee S.J."/>
            <person name="Kim Y."/>
            <person name="Won Y.J."/>
        </authorList>
    </citation>
    <scope>NUCLEOTIDE SEQUENCE [LARGE SCALE GENOMIC DNA]</scope>
    <source>
        <strain evidence="8">Wonlab-2016</strain>
    </source>
</reference>
<dbReference type="PROSITE" id="PS51158">
    <property type="entry name" value="ALPHA_KINASE"/>
    <property type="match status" value="1"/>
</dbReference>
<evidence type="ECO:0000313" key="9">
    <source>
        <dbReference type="Proteomes" id="UP001519460"/>
    </source>
</evidence>
<keyword evidence="5" id="KW-0067">ATP-binding</keyword>
<comment type="caution">
    <text evidence="8">The sequence shown here is derived from an EMBL/GenBank/DDBJ whole genome shotgun (WGS) entry which is preliminary data.</text>
</comment>
<sequence>MPSLCNSTLSSSPDSSEYQYWSSFCEKPFCCGDRMQIYKGKLNGKGPRGGDFSAVKIFLDRPGTEDRCWKELHKAQSASQWISRFISRGQYRPDRMHLAELQMAPMDQVSCLTKIFAPHRRRPNSGEWILIEEMFQARGTQLVHFVDKHGDTRKDRSRSGSGLGYSHGSHNSGFGSGHCNAGSKELVEAFVHFTHYASGGELVICGLEGLEDETGRVLLKTPVIHSRDKRYGETDAGARGIQEVMNHHVCNRHCRRAMRLTHCDSAPGGVSLQQSSSPVPIQRGRFPSAPYEPDLMYPNSFTERRRHSQPSAPPYEGIDFDIDISRLPLDVFPVQGYETQPGLMLVFRLESDKNIPDEPPPPYTEFIEA</sequence>